<dbReference type="SUPFAM" id="SSF52540">
    <property type="entry name" value="P-loop containing nucleoside triphosphate hydrolases"/>
    <property type="match status" value="1"/>
</dbReference>
<dbReference type="OrthoDB" id="113462at2"/>
<evidence type="ECO:0000313" key="4">
    <source>
        <dbReference type="Proteomes" id="UP000247512"/>
    </source>
</evidence>
<accession>A0A9N7CQW3</accession>
<reference evidence="1 3" key="1">
    <citation type="submission" date="2017-02" db="EMBL/GenBank/DDBJ databases">
        <title>zhang.</title>
        <authorList>
            <person name="Zhang H."/>
        </authorList>
    </citation>
    <scope>NUCLEOTIDE SEQUENCE [LARGE SCALE GENOMIC DNA]</scope>
    <source>
        <strain evidence="1 3">RZS01</strain>
        <plasmid evidence="1">pKNA05</plasmid>
        <plasmid evidence="3">pkna05</plasmid>
    </source>
</reference>
<dbReference type="RefSeq" id="WP_078528671.1">
    <property type="nucleotide sequence ID" value="NZ_CP019880.1"/>
</dbReference>
<gene>
    <name evidence="1" type="ORF">B0W47_17625</name>
    <name evidence="2" type="ORF">CDI09_16815</name>
</gene>
<evidence type="ECO:0000313" key="2">
    <source>
        <dbReference type="EMBL" id="PYD64869.1"/>
    </source>
</evidence>
<reference evidence="2 4" key="2">
    <citation type="submission" date="2017-06" db="EMBL/GenBank/DDBJ databases">
        <title>A draft genome sequence of Komagataeibacter nataicola LMG 1536.</title>
        <authorList>
            <person name="Skraban J."/>
            <person name="Cleenwerck I."/>
            <person name="Vandamme P."/>
            <person name="Trcek J."/>
        </authorList>
    </citation>
    <scope>NUCLEOTIDE SEQUENCE [LARGE SCALE GENOMIC DNA]</scope>
    <source>
        <strain evidence="2 4">LMG 1536</strain>
    </source>
</reference>
<dbReference type="PIRSF" id="PIRSF009320">
    <property type="entry name" value="Nuc_binding_HP_1000"/>
    <property type="match status" value="1"/>
</dbReference>
<proteinExistence type="predicted"/>
<dbReference type="Proteomes" id="UP000189683">
    <property type="component" value="Plasmid pKNA05"/>
</dbReference>
<dbReference type="InterPro" id="IPR050678">
    <property type="entry name" value="DNA_Partitioning_ATPase"/>
</dbReference>
<keyword evidence="1" id="KW-0614">Plasmid</keyword>
<name>A0A9N7CQW3_9PROT</name>
<geneLocation type="plasmid" evidence="3">
    <name>pkna05</name>
</geneLocation>
<dbReference type="Proteomes" id="UP000247512">
    <property type="component" value="Unassembled WGS sequence"/>
</dbReference>
<dbReference type="KEGG" id="kna:B0W47_17625"/>
<dbReference type="EMBL" id="CP019880">
    <property type="protein sequence ID" value="AQU89374.1"/>
    <property type="molecule type" value="Genomic_DNA"/>
</dbReference>
<organism evidence="1 3">
    <name type="scientific">Komagataeibacter nataicola</name>
    <dbReference type="NCBI Taxonomy" id="265960"/>
    <lineage>
        <taxon>Bacteria</taxon>
        <taxon>Pseudomonadati</taxon>
        <taxon>Pseudomonadota</taxon>
        <taxon>Alphaproteobacteria</taxon>
        <taxon>Acetobacterales</taxon>
        <taxon>Acetobacteraceae</taxon>
        <taxon>Komagataeibacter</taxon>
    </lineage>
</organism>
<dbReference type="PANTHER" id="PTHR13696">
    <property type="entry name" value="P-LOOP CONTAINING NUCLEOSIDE TRIPHOSPHATE HYDROLASE"/>
    <property type="match status" value="1"/>
</dbReference>
<evidence type="ECO:0000313" key="3">
    <source>
        <dbReference type="Proteomes" id="UP000189683"/>
    </source>
</evidence>
<dbReference type="CDD" id="cd02042">
    <property type="entry name" value="ParAB_family"/>
    <property type="match status" value="1"/>
</dbReference>
<keyword evidence="4" id="KW-1185">Reference proteome</keyword>
<dbReference type="InterPro" id="IPR027417">
    <property type="entry name" value="P-loop_NTPase"/>
</dbReference>
<sequence length="214" mass="23258">MKQVIAFAASKGGAGKSSTCQIVAEVLSHHGQVVTILDGDPNEPQVRWRTGTSKLPITVIGDITENNVVKHINAVDEGYVLIDLEGVASRLVARAIAKADLVVIPFQASTLDAAEAGKTINLITEEEEIVERKIPFKVMLSRTSPVIKTRLETDLAAQLERNGLPLMRNQLNERAAFKSVFAYKTSLYELDPEKVNGIPKAIENAEAVTKEIVS</sequence>
<dbReference type="InterPro" id="IPR009744">
    <property type="entry name" value="VirC1"/>
</dbReference>
<dbReference type="AlphaFoldDB" id="A0A9N7CQW3"/>
<dbReference type="PANTHER" id="PTHR13696:SF96">
    <property type="entry name" value="COBQ_COBB_MIND_PARA NUCLEOTIDE BINDING DOMAIN-CONTAINING PROTEIN"/>
    <property type="match status" value="1"/>
</dbReference>
<dbReference type="Gene3D" id="3.40.50.300">
    <property type="entry name" value="P-loop containing nucleotide triphosphate hydrolases"/>
    <property type="match status" value="1"/>
</dbReference>
<dbReference type="Pfam" id="PF07015">
    <property type="entry name" value="VirC1"/>
    <property type="match status" value="1"/>
</dbReference>
<protein>
    <submittedName>
        <fullName evidence="1">ATPase</fullName>
    </submittedName>
</protein>
<evidence type="ECO:0000313" key="1">
    <source>
        <dbReference type="EMBL" id="AQU89374.1"/>
    </source>
</evidence>
<geneLocation type="plasmid" evidence="1">
    <name>pKNA05</name>
</geneLocation>
<dbReference type="EMBL" id="NIRT01000064">
    <property type="protein sequence ID" value="PYD64869.1"/>
    <property type="molecule type" value="Genomic_DNA"/>
</dbReference>